<organism evidence="6 7">
    <name type="scientific">Phytophthora fragariae</name>
    <dbReference type="NCBI Taxonomy" id="53985"/>
    <lineage>
        <taxon>Eukaryota</taxon>
        <taxon>Sar</taxon>
        <taxon>Stramenopiles</taxon>
        <taxon>Oomycota</taxon>
        <taxon>Peronosporomycetes</taxon>
        <taxon>Peronosporales</taxon>
        <taxon>Peronosporaceae</taxon>
        <taxon>Phytophthora</taxon>
    </lineage>
</organism>
<comment type="caution">
    <text evidence="6">The sequence shown here is derived from an EMBL/GenBank/DDBJ whole genome shotgun (WGS) entry which is preliminary data.</text>
</comment>
<protein>
    <recommendedName>
        <fullName evidence="5">RxLR effector protein</fullName>
    </recommendedName>
</protein>
<gene>
    <name evidence="6" type="ORF">PF011_g11330</name>
</gene>
<evidence type="ECO:0000256" key="3">
    <source>
        <dbReference type="ARBA" id="ARBA00022525"/>
    </source>
</evidence>
<keyword evidence="4 5" id="KW-0732">Signal</keyword>
<name>A0A6A3KMG1_9STRA</name>
<accession>A0A6A3KMG1</accession>
<keyword evidence="3 5" id="KW-0964">Secreted</keyword>
<evidence type="ECO:0000313" key="6">
    <source>
        <dbReference type="EMBL" id="KAE9006977.1"/>
    </source>
</evidence>
<comment type="function">
    <text evidence="5">Effector that suppresses plant defense responses during pathogen infection.</text>
</comment>
<comment type="similarity">
    <text evidence="2 5">Belongs to the RxLR effector family.</text>
</comment>
<dbReference type="Proteomes" id="UP000460718">
    <property type="component" value="Unassembled WGS sequence"/>
</dbReference>
<evidence type="ECO:0000256" key="4">
    <source>
        <dbReference type="ARBA" id="ARBA00022729"/>
    </source>
</evidence>
<evidence type="ECO:0000256" key="2">
    <source>
        <dbReference type="ARBA" id="ARBA00010400"/>
    </source>
</evidence>
<evidence type="ECO:0000256" key="5">
    <source>
        <dbReference type="RuleBase" id="RU367124"/>
    </source>
</evidence>
<feature type="signal peptide" evidence="5">
    <location>
        <begin position="1"/>
        <end position="19"/>
    </location>
</feature>
<proteinExistence type="inferred from homology"/>
<dbReference type="InterPro" id="IPR031825">
    <property type="entry name" value="RXLR"/>
</dbReference>
<dbReference type="AlphaFoldDB" id="A0A6A3KMG1"/>
<reference evidence="6 7" key="1">
    <citation type="submission" date="2018-09" db="EMBL/GenBank/DDBJ databases">
        <title>Genomic investigation of the strawberry pathogen Phytophthora fragariae indicates pathogenicity is determined by transcriptional variation in three key races.</title>
        <authorList>
            <person name="Adams T.M."/>
            <person name="Armitage A.D."/>
            <person name="Sobczyk M.K."/>
            <person name="Bates H.J."/>
            <person name="Dunwell J.M."/>
            <person name="Nellist C.F."/>
            <person name="Harrison R.J."/>
        </authorList>
    </citation>
    <scope>NUCLEOTIDE SEQUENCE [LARGE SCALE GENOMIC DNA]</scope>
    <source>
        <strain evidence="6 7">SCRP245</strain>
    </source>
</reference>
<evidence type="ECO:0000313" key="7">
    <source>
        <dbReference type="Proteomes" id="UP000460718"/>
    </source>
</evidence>
<evidence type="ECO:0000256" key="1">
    <source>
        <dbReference type="ARBA" id="ARBA00004613"/>
    </source>
</evidence>
<dbReference type="GO" id="GO:0005576">
    <property type="term" value="C:extracellular region"/>
    <property type="evidence" value="ECO:0007669"/>
    <property type="project" value="UniProtKB-SubCell"/>
</dbReference>
<dbReference type="Pfam" id="PF16810">
    <property type="entry name" value="RXLR"/>
    <property type="match status" value="1"/>
</dbReference>
<comment type="domain">
    <text evidence="5">The RxLR-dEER motif acts to carry the protein into the host cell cytoplasm through binding to cell surface phosphatidylinositol-3-phosphate.</text>
</comment>
<dbReference type="EMBL" id="QXFW01000627">
    <property type="protein sequence ID" value="KAE9006977.1"/>
    <property type="molecule type" value="Genomic_DNA"/>
</dbReference>
<sequence>MRVHYFALTVAFLVASSAATSTSTESELIAPRLADEESFSTKRLLRTHKTFAAAEKEEEEEERVFGIKLPANLGGIGLSKKAAAAMKSAAIPTKQEAAQISRWLDNGLSPLEVMDAQRLSKAGAGFFDSPQFATWSHYLTAYNTKHPRKQVTVLEVLKKGYGEEGVLKLLASVDDGPGATKFKNEVVKSWLADPDHPANMFQGLKLDKAGDDLISNPLLSVWTMYVKAFKTEYPFTKSTVIETLTKAYGDEKLATMIQAGTKVEKTEQFAKDLQTAQFKHWVTENKTPENIYKNVLKVDSTGTAEADIWRAYDKMYRGGFLNADR</sequence>
<feature type="chain" id="PRO_5044951607" description="RxLR effector protein" evidence="5">
    <location>
        <begin position="20"/>
        <end position="325"/>
    </location>
</feature>
<comment type="subcellular location">
    <subcellularLocation>
        <location evidence="1 5">Secreted</location>
    </subcellularLocation>
</comment>
<dbReference type="GO" id="GO:0043657">
    <property type="term" value="C:host cell"/>
    <property type="evidence" value="ECO:0007669"/>
    <property type="project" value="UniProtKB-SubCell"/>
</dbReference>